<sequence>MSEDNWPDPERPGVPMFPERDGLHVIRVSPVNFVVRHWSAKYRHYSHNAGWRKGVSPEAMADFFYVGPCLTQAQIAELQTTALDKRRMAS</sequence>
<reference evidence="1 2" key="1">
    <citation type="submission" date="2019-06" db="EMBL/GenBank/DDBJ databases">
        <title>Whole genome shotgun sequence of Acetobacter peroxydans NBRC 13755.</title>
        <authorList>
            <person name="Hosoyama A."/>
            <person name="Uohara A."/>
            <person name="Ohji S."/>
            <person name="Ichikawa N."/>
        </authorList>
    </citation>
    <scope>NUCLEOTIDE SEQUENCE [LARGE SCALE GENOMIC DNA]</scope>
    <source>
        <strain evidence="1 2">NBRC 13755</strain>
    </source>
</reference>
<accession>A0A4Y3TUF3</accession>
<comment type="caution">
    <text evidence="1">The sequence shown here is derived from an EMBL/GenBank/DDBJ whole genome shotgun (WGS) entry which is preliminary data.</text>
</comment>
<dbReference type="Proteomes" id="UP000317730">
    <property type="component" value="Unassembled WGS sequence"/>
</dbReference>
<proteinExistence type="predicted"/>
<evidence type="ECO:0000313" key="2">
    <source>
        <dbReference type="Proteomes" id="UP000317730"/>
    </source>
</evidence>
<evidence type="ECO:0000313" key="1">
    <source>
        <dbReference type="EMBL" id="GEB86571.1"/>
    </source>
</evidence>
<dbReference type="AlphaFoldDB" id="A0A4Y3TUF3"/>
<gene>
    <name evidence="1" type="ORF">APE01nite_23680</name>
</gene>
<dbReference type="EMBL" id="BJMV01000018">
    <property type="protein sequence ID" value="GEB86571.1"/>
    <property type="molecule type" value="Genomic_DNA"/>
</dbReference>
<protein>
    <submittedName>
        <fullName evidence="1">Uncharacterized protein</fullName>
    </submittedName>
</protein>
<name>A0A4Y3TUF3_9PROT</name>
<keyword evidence="2" id="KW-1185">Reference proteome</keyword>
<organism evidence="1 2">
    <name type="scientific">Acetobacter peroxydans</name>
    <dbReference type="NCBI Taxonomy" id="104098"/>
    <lineage>
        <taxon>Bacteria</taxon>
        <taxon>Pseudomonadati</taxon>
        <taxon>Pseudomonadota</taxon>
        <taxon>Alphaproteobacteria</taxon>
        <taxon>Acetobacterales</taxon>
        <taxon>Acetobacteraceae</taxon>
        <taxon>Acetobacter</taxon>
    </lineage>
</organism>